<dbReference type="Pfam" id="PF04733">
    <property type="entry name" value="Coatomer_E"/>
    <property type="match status" value="1"/>
</dbReference>
<sequence length="863" mass="94530">MGVLQKFGNGRNNEKVADTNGTNTPPNAEEHADLEKEAGEPLDNTPVRIFTPRVLLMGMIVSIGGLIFGYDTGQISGFLEMPNFLNTFADTTKNGQPAFSNSRSGTIVGLLSIGTLIGALIAAPVADKFGRRYSIVFWNLVFCVGLIVQITTGSKWYQLALGRWVAGLGVGGLSVLTPMYQSETAPKQVRGALVSCYQLFITLGIFVAYCINFATEKDTSSRSWKLVIGIGFIWPAIMATGIMTLRESPRWDYRHGRIAEAKTTLALSYSVPENHREVHRELREIREKLETENAGGGKHKWTEVFTGPRMLYRVLLGVALQALQQLTGANFFFYYGTTVFQATGLSNSYVTSMILGGVNFGCTFGGLYVVEHFGRRKALIFGGLWMFMCFMVFASVGHFSLDQITPTNTPGAGTAMIVFACLFIAVYAVTWAPIIWAIIGELYPSRYRATAMAIATSSNWTWNFLISFFTPYITGAIDYRYGYVFAACNFAGAVVVYFFVCETQGRSLEEIDTMYILHVNPRKSSKWVPPANEELVTADALALTPGARGIRKERPNAPDRMQSMMQENIGEASGANQLVNIHSALHQGQFTKVANFDTSSFSSANELPASILKYRARLALGEHDALLSELKGSSPDIQAVRIAAEYQKAPGEDSKAVVKAKELAGKEGDNLSVQVLCGGVLADAGLVEEALALLAKHQGSLDAVALIVQIHLQQNRTDLAAKEATNARKWAQDSLLVNIVESWVGMREGGEKYQQAYYVFEELAQAAATQSVQSLVGQAIAELHLGRLPEAEAAFQQALELEPKNPDVLSNLVVLNTILGKDVTDTKTELQNVKPGHQLLVDFAEKKTEFERACEKYSPKFEA</sequence>
<feature type="transmembrane region" description="Helical" evidence="9">
    <location>
        <begin position="133"/>
        <end position="150"/>
    </location>
</feature>
<protein>
    <recommendedName>
        <fullName evidence="10">Major facilitator superfamily (MFS) profile domain-containing protein</fullName>
    </recommendedName>
</protein>
<dbReference type="PROSITE" id="PS00217">
    <property type="entry name" value="SUGAR_TRANSPORT_2"/>
    <property type="match status" value="1"/>
</dbReference>
<proteinExistence type="inferred from homology"/>
<feature type="transmembrane region" description="Helical" evidence="9">
    <location>
        <begin position="226"/>
        <end position="245"/>
    </location>
</feature>
<dbReference type="EMBL" id="WNWQ01000307">
    <property type="protein sequence ID" value="KAE9970989.1"/>
    <property type="molecule type" value="Genomic_DNA"/>
</dbReference>
<gene>
    <name evidence="11" type="ORF">BLS_004665</name>
</gene>
<dbReference type="SMART" id="SM00028">
    <property type="entry name" value="TPR"/>
    <property type="match status" value="1"/>
</dbReference>
<evidence type="ECO:0000256" key="1">
    <source>
        <dbReference type="ARBA" id="ARBA00004141"/>
    </source>
</evidence>
<evidence type="ECO:0000256" key="2">
    <source>
        <dbReference type="ARBA" id="ARBA00010992"/>
    </source>
</evidence>
<keyword evidence="7" id="KW-0802">TPR repeat</keyword>
<feature type="transmembrane region" description="Helical" evidence="9">
    <location>
        <begin position="54"/>
        <end position="70"/>
    </location>
</feature>
<comment type="subcellular location">
    <subcellularLocation>
        <location evidence="1">Membrane</location>
        <topology evidence="1">Multi-pass membrane protein</topology>
    </subcellularLocation>
</comment>
<dbReference type="GO" id="GO:0005351">
    <property type="term" value="F:carbohydrate:proton symporter activity"/>
    <property type="evidence" value="ECO:0007669"/>
    <property type="project" value="TreeGrafter"/>
</dbReference>
<evidence type="ECO:0000256" key="8">
    <source>
        <dbReference type="SAM" id="MobiDB-lite"/>
    </source>
</evidence>
<evidence type="ECO:0000313" key="12">
    <source>
        <dbReference type="Proteomes" id="UP000433883"/>
    </source>
</evidence>
<feature type="compositionally biased region" description="Basic and acidic residues" evidence="8">
    <location>
        <begin position="28"/>
        <end position="39"/>
    </location>
</feature>
<dbReference type="InterPro" id="IPR011990">
    <property type="entry name" value="TPR-like_helical_dom_sf"/>
</dbReference>
<feature type="transmembrane region" description="Helical" evidence="9">
    <location>
        <begin position="192"/>
        <end position="214"/>
    </location>
</feature>
<dbReference type="PROSITE" id="PS50850">
    <property type="entry name" value="MFS"/>
    <property type="match status" value="1"/>
</dbReference>
<evidence type="ECO:0000256" key="3">
    <source>
        <dbReference type="ARBA" id="ARBA00022448"/>
    </source>
</evidence>
<dbReference type="Pfam" id="PF00083">
    <property type="entry name" value="Sugar_tr"/>
    <property type="match status" value="1"/>
</dbReference>
<dbReference type="InterPro" id="IPR003663">
    <property type="entry name" value="Sugar/inositol_transpt"/>
</dbReference>
<dbReference type="PRINTS" id="PR00171">
    <property type="entry name" value="SUGRTRNSPORT"/>
</dbReference>
<feature type="domain" description="Major facilitator superfamily (MFS) profile" evidence="10">
    <location>
        <begin position="57"/>
        <end position="504"/>
    </location>
</feature>
<evidence type="ECO:0000259" key="10">
    <source>
        <dbReference type="PROSITE" id="PS50850"/>
    </source>
</evidence>
<dbReference type="Proteomes" id="UP000433883">
    <property type="component" value="Unassembled WGS sequence"/>
</dbReference>
<organism evidence="11 12">
    <name type="scientific">Venturia inaequalis</name>
    <name type="common">Apple scab fungus</name>
    <dbReference type="NCBI Taxonomy" id="5025"/>
    <lineage>
        <taxon>Eukaryota</taxon>
        <taxon>Fungi</taxon>
        <taxon>Dikarya</taxon>
        <taxon>Ascomycota</taxon>
        <taxon>Pezizomycotina</taxon>
        <taxon>Dothideomycetes</taxon>
        <taxon>Pleosporomycetidae</taxon>
        <taxon>Venturiales</taxon>
        <taxon>Venturiaceae</taxon>
        <taxon>Venturia</taxon>
    </lineage>
</organism>
<dbReference type="InterPro" id="IPR050360">
    <property type="entry name" value="MFS_Sugar_Transporters"/>
</dbReference>
<dbReference type="InterPro" id="IPR019734">
    <property type="entry name" value="TPR_rpt"/>
</dbReference>
<evidence type="ECO:0000256" key="4">
    <source>
        <dbReference type="ARBA" id="ARBA00022692"/>
    </source>
</evidence>
<keyword evidence="5 9" id="KW-1133">Transmembrane helix</keyword>
<feature type="region of interest" description="Disordered" evidence="8">
    <location>
        <begin position="1"/>
        <end position="39"/>
    </location>
</feature>
<evidence type="ECO:0000256" key="6">
    <source>
        <dbReference type="ARBA" id="ARBA00023136"/>
    </source>
</evidence>
<dbReference type="AlphaFoldDB" id="A0A8H3YRU7"/>
<dbReference type="SUPFAM" id="SSF48452">
    <property type="entry name" value="TPR-like"/>
    <property type="match status" value="1"/>
</dbReference>
<feature type="transmembrane region" description="Helical" evidence="9">
    <location>
        <begin position="156"/>
        <end position="180"/>
    </location>
</feature>
<dbReference type="SUPFAM" id="SSF103473">
    <property type="entry name" value="MFS general substrate transporter"/>
    <property type="match status" value="1"/>
</dbReference>
<comment type="caution">
    <text evidence="11">The sequence shown here is derived from an EMBL/GenBank/DDBJ whole genome shotgun (WGS) entry which is preliminary data.</text>
</comment>
<dbReference type="InterPro" id="IPR036259">
    <property type="entry name" value="MFS_trans_sf"/>
</dbReference>
<evidence type="ECO:0000256" key="7">
    <source>
        <dbReference type="PROSITE-ProRule" id="PRU00339"/>
    </source>
</evidence>
<dbReference type="FunFam" id="1.20.1250.20:FF:000044">
    <property type="entry name" value="Hexose transporter Hxt3p"/>
    <property type="match status" value="1"/>
</dbReference>
<accession>A0A8H3YRU7</accession>
<feature type="repeat" description="TPR" evidence="7">
    <location>
        <begin position="772"/>
        <end position="805"/>
    </location>
</feature>
<dbReference type="Gene3D" id="1.25.40.10">
    <property type="entry name" value="Tetratricopeptide repeat domain"/>
    <property type="match status" value="1"/>
</dbReference>
<name>A0A8H3YRU7_VENIN</name>
<feature type="transmembrane region" description="Helical" evidence="9">
    <location>
        <begin position="107"/>
        <end position="126"/>
    </location>
</feature>
<feature type="transmembrane region" description="Helical" evidence="9">
    <location>
        <begin position="413"/>
        <end position="439"/>
    </location>
</feature>
<evidence type="ECO:0000256" key="5">
    <source>
        <dbReference type="ARBA" id="ARBA00022989"/>
    </source>
</evidence>
<keyword evidence="6 9" id="KW-0472">Membrane</keyword>
<dbReference type="InterPro" id="IPR005829">
    <property type="entry name" value="Sugar_transporter_CS"/>
</dbReference>
<dbReference type="InterPro" id="IPR020846">
    <property type="entry name" value="MFS_dom"/>
</dbReference>
<feature type="transmembrane region" description="Helical" evidence="9">
    <location>
        <begin position="379"/>
        <end position="401"/>
    </location>
</feature>
<dbReference type="PROSITE" id="PS50005">
    <property type="entry name" value="TPR"/>
    <property type="match status" value="1"/>
</dbReference>
<feature type="transmembrane region" description="Helical" evidence="9">
    <location>
        <begin position="481"/>
        <end position="500"/>
    </location>
</feature>
<dbReference type="PANTHER" id="PTHR48022:SF39">
    <property type="entry name" value="MONOSACCHARIDE TRANSPORTER, PUTATIVE-RELATED"/>
    <property type="match status" value="1"/>
</dbReference>
<evidence type="ECO:0000256" key="9">
    <source>
        <dbReference type="SAM" id="Phobius"/>
    </source>
</evidence>
<keyword evidence="3" id="KW-0813">Transport</keyword>
<feature type="transmembrane region" description="Helical" evidence="9">
    <location>
        <begin position="314"/>
        <end position="336"/>
    </location>
</feature>
<reference evidence="11 12" key="1">
    <citation type="submission" date="2019-11" db="EMBL/GenBank/DDBJ databases">
        <title>Venturia inaequalis Genome Resource.</title>
        <authorList>
            <person name="Lichtner F.J."/>
        </authorList>
    </citation>
    <scope>NUCLEOTIDE SEQUENCE [LARGE SCALE GENOMIC DNA]</scope>
    <source>
        <strain evidence="11">Bline_iso_100314</strain>
    </source>
</reference>
<dbReference type="PROSITE" id="PS00216">
    <property type="entry name" value="SUGAR_TRANSPORT_1"/>
    <property type="match status" value="1"/>
</dbReference>
<dbReference type="NCBIfam" id="TIGR00879">
    <property type="entry name" value="SP"/>
    <property type="match status" value="1"/>
</dbReference>
<dbReference type="PANTHER" id="PTHR48022">
    <property type="entry name" value="PLASTIDIC GLUCOSE TRANSPORTER 4"/>
    <property type="match status" value="1"/>
</dbReference>
<dbReference type="CDD" id="cd17356">
    <property type="entry name" value="MFS_HXT"/>
    <property type="match status" value="1"/>
</dbReference>
<dbReference type="Gene3D" id="1.20.1250.20">
    <property type="entry name" value="MFS general substrate transporter like domains"/>
    <property type="match status" value="1"/>
</dbReference>
<dbReference type="GO" id="GO:0016020">
    <property type="term" value="C:membrane"/>
    <property type="evidence" value="ECO:0007669"/>
    <property type="project" value="UniProtKB-SubCell"/>
</dbReference>
<evidence type="ECO:0000313" key="11">
    <source>
        <dbReference type="EMBL" id="KAE9970989.1"/>
    </source>
</evidence>
<dbReference type="InterPro" id="IPR005828">
    <property type="entry name" value="MFS_sugar_transport-like"/>
</dbReference>
<keyword evidence="4 9" id="KW-0812">Transmembrane</keyword>
<feature type="transmembrane region" description="Helical" evidence="9">
    <location>
        <begin position="348"/>
        <end position="370"/>
    </location>
</feature>
<comment type="similarity">
    <text evidence="2">Belongs to the major facilitator superfamily. Sugar transporter (TC 2.A.1.1) family.</text>
</comment>